<evidence type="ECO:0000256" key="1">
    <source>
        <dbReference type="SAM" id="Phobius"/>
    </source>
</evidence>
<feature type="transmembrane region" description="Helical" evidence="1">
    <location>
        <begin position="132"/>
        <end position="149"/>
    </location>
</feature>
<keyword evidence="1" id="KW-0472">Membrane</keyword>
<name>H0R126_9ACTN</name>
<dbReference type="AlphaFoldDB" id="H0R126"/>
<protein>
    <submittedName>
        <fullName evidence="2">Uncharacterized protein</fullName>
    </submittedName>
</protein>
<dbReference type="Proteomes" id="UP000035034">
    <property type="component" value="Unassembled WGS sequence"/>
</dbReference>
<keyword evidence="1" id="KW-1133">Transmembrane helix</keyword>
<dbReference type="RefSeq" id="WP_007318113.1">
    <property type="nucleotide sequence ID" value="NZ_BAEH01000064.1"/>
</dbReference>
<dbReference type="STRING" id="1077974.GOEFS_064_00160"/>
<dbReference type="EMBL" id="BAEH01000064">
    <property type="protein sequence ID" value="GAB18777.1"/>
    <property type="molecule type" value="Genomic_DNA"/>
</dbReference>
<keyword evidence="3" id="KW-1185">Reference proteome</keyword>
<reference evidence="2 3" key="1">
    <citation type="submission" date="2011-12" db="EMBL/GenBank/DDBJ databases">
        <title>Whole genome shotgun sequence of Gordonia effusa NBRC 100432.</title>
        <authorList>
            <person name="Yoshida I."/>
            <person name="Takarada H."/>
            <person name="Hosoyama A."/>
            <person name="Tsuchikane K."/>
            <person name="Katsumata H."/>
            <person name="Yamazaki S."/>
            <person name="Fujita N."/>
        </authorList>
    </citation>
    <scope>NUCLEOTIDE SEQUENCE [LARGE SCALE GENOMIC DNA]</scope>
    <source>
        <strain evidence="2 3">NBRC 100432</strain>
    </source>
</reference>
<gene>
    <name evidence="2" type="ORF">GOEFS_064_00160</name>
</gene>
<sequence>MRRFNTEYSARDQCYALGTESPTKQFYLAIPVSTASVEYNEYYTLSEGEYRHFMDSREAAITFADECRIREHDDRLIIKPGSNRGAPIWPIRPTRGGAVKNHINAAEGHSYTSNTSSVSIVRTGPKSNTPQITDAALLTIGLVAGLILYLMSVEWWYLVVLIVLGLGILQGISLIRARSAIGEPLITVGSPGIQSKDFLLPWDRVVAMEFTFTKTEYLRNDPTKTKATDRAVNSLVVTSKDRDDNGRPLQYGTTLRGNYSDNYNEFRDAAQHFSPRIQFRTEIVSADYAVHTGQVEKLLEELKQSGQIVIRDRRSRPTGVALSADGFTNEGSTIRWTDASAVIAYTYVHTTQTSLGDATSRKPRLSILQTKQDSSGKLIPFRFGFLGFDYVSYGSDWLPTIEELAVVVERVAPHIRFVDQRTSG</sequence>
<accession>H0R126</accession>
<keyword evidence="1" id="KW-0812">Transmembrane</keyword>
<proteinExistence type="predicted"/>
<evidence type="ECO:0000313" key="2">
    <source>
        <dbReference type="EMBL" id="GAB18777.1"/>
    </source>
</evidence>
<evidence type="ECO:0000313" key="3">
    <source>
        <dbReference type="Proteomes" id="UP000035034"/>
    </source>
</evidence>
<comment type="caution">
    <text evidence="2">The sequence shown here is derived from an EMBL/GenBank/DDBJ whole genome shotgun (WGS) entry which is preliminary data.</text>
</comment>
<dbReference type="eggNOG" id="ENOG5030EUD">
    <property type="taxonomic scope" value="Bacteria"/>
</dbReference>
<organism evidence="2 3">
    <name type="scientific">Gordonia effusa NBRC 100432</name>
    <dbReference type="NCBI Taxonomy" id="1077974"/>
    <lineage>
        <taxon>Bacteria</taxon>
        <taxon>Bacillati</taxon>
        <taxon>Actinomycetota</taxon>
        <taxon>Actinomycetes</taxon>
        <taxon>Mycobacteriales</taxon>
        <taxon>Gordoniaceae</taxon>
        <taxon>Gordonia</taxon>
    </lineage>
</organism>